<dbReference type="PANTHER" id="PTHR10264:SF127">
    <property type="entry name" value="PODOCIN"/>
    <property type="match status" value="1"/>
</dbReference>
<dbReference type="EnsemblMetazoa" id="GPPI013504-RA">
    <property type="protein sequence ID" value="GPPI013504-PA"/>
    <property type="gene ID" value="GPPI013504"/>
</dbReference>
<dbReference type="PRINTS" id="PR00721">
    <property type="entry name" value="STOMATIN"/>
</dbReference>
<feature type="domain" description="Band 7" evidence="4">
    <location>
        <begin position="33"/>
        <end position="192"/>
    </location>
</feature>
<evidence type="ECO:0000313" key="6">
    <source>
        <dbReference type="Proteomes" id="UP000092460"/>
    </source>
</evidence>
<dbReference type="InterPro" id="IPR018080">
    <property type="entry name" value="Band_7/stomatin-like_CS"/>
</dbReference>
<evidence type="ECO:0000256" key="3">
    <source>
        <dbReference type="ARBA" id="ARBA00023136"/>
    </source>
</evidence>
<evidence type="ECO:0000256" key="1">
    <source>
        <dbReference type="ARBA" id="ARBA00004370"/>
    </source>
</evidence>
<dbReference type="PANTHER" id="PTHR10264">
    <property type="entry name" value="BAND 7 PROTEIN-RELATED"/>
    <property type="match status" value="1"/>
</dbReference>
<dbReference type="FunFam" id="3.30.479.30:FF:000002">
    <property type="entry name" value="band 7 protein AGAP004871"/>
    <property type="match status" value="1"/>
</dbReference>
<comment type="subcellular location">
    <subcellularLocation>
        <location evidence="1">Membrane</location>
    </subcellularLocation>
</comment>
<dbReference type="Pfam" id="PF01145">
    <property type="entry name" value="Band_7"/>
    <property type="match status" value="1"/>
</dbReference>
<dbReference type="SUPFAM" id="SSF117892">
    <property type="entry name" value="Band 7/SPFH domain"/>
    <property type="match status" value="1"/>
</dbReference>
<sequence>MSYGSASSIKPIVAEYDANDKAPTFGKLLHYLSIVLVVQEYERAVIFRLGRLLQGGARGPGIFFILPCIDTYARVDLRTRTYDVPPQEVLTKDSVTVSVDAVVYYRVSNATVSVANVENAHHSTRLLAQTTLRNTMGTRHLHEILSERQTISGNMRVQLDEATDAWGIKVERVEIKDVRLPVQLQRAMAAEAEAAREARAKVIAAEGEQKASRALREASEVIGDSPAALQLRYLQVMVLNVVVMPQLSILILFPSVLRTCAYIFQTLNTISAEKNSTIVFPLPIDLLTYFMKTHEAATLFGNNNQQQLSDMQSSM</sequence>
<reference evidence="5" key="2">
    <citation type="submission" date="2020-05" db="UniProtKB">
        <authorList>
            <consortium name="EnsemblMetazoa"/>
        </authorList>
    </citation>
    <scope>IDENTIFICATION</scope>
    <source>
        <strain evidence="5">IAEA</strain>
    </source>
</reference>
<dbReference type="AlphaFoldDB" id="A0A1B0AZ28"/>
<protein>
    <recommendedName>
        <fullName evidence="4">Band 7 domain-containing protein</fullName>
    </recommendedName>
</protein>
<dbReference type="EMBL" id="JXJN01006130">
    <property type="status" value="NOT_ANNOTATED_CDS"/>
    <property type="molecule type" value="Genomic_DNA"/>
</dbReference>
<dbReference type="STRING" id="67801.A0A1B0AZ28"/>
<dbReference type="InterPro" id="IPR001107">
    <property type="entry name" value="Band_7"/>
</dbReference>
<dbReference type="EMBL" id="JXJN01006131">
    <property type="status" value="NOT_ANNOTATED_CDS"/>
    <property type="molecule type" value="Genomic_DNA"/>
</dbReference>
<accession>A0A1B0AZ28</accession>
<organism evidence="5 6">
    <name type="scientific">Glossina palpalis gambiensis</name>
    <dbReference type="NCBI Taxonomy" id="67801"/>
    <lineage>
        <taxon>Eukaryota</taxon>
        <taxon>Metazoa</taxon>
        <taxon>Ecdysozoa</taxon>
        <taxon>Arthropoda</taxon>
        <taxon>Hexapoda</taxon>
        <taxon>Insecta</taxon>
        <taxon>Pterygota</taxon>
        <taxon>Neoptera</taxon>
        <taxon>Endopterygota</taxon>
        <taxon>Diptera</taxon>
        <taxon>Brachycera</taxon>
        <taxon>Muscomorpha</taxon>
        <taxon>Hippoboscoidea</taxon>
        <taxon>Glossinidae</taxon>
        <taxon>Glossina</taxon>
    </lineage>
</organism>
<dbReference type="SMART" id="SM00244">
    <property type="entry name" value="PHB"/>
    <property type="match status" value="1"/>
</dbReference>
<dbReference type="InterPro" id="IPR001972">
    <property type="entry name" value="Stomatin_HflK_fam"/>
</dbReference>
<dbReference type="Gene3D" id="3.30.479.30">
    <property type="entry name" value="Band 7 domain"/>
    <property type="match status" value="1"/>
</dbReference>
<evidence type="ECO:0000256" key="2">
    <source>
        <dbReference type="ARBA" id="ARBA00008164"/>
    </source>
</evidence>
<dbReference type="InterPro" id="IPR043202">
    <property type="entry name" value="Band-7_stomatin-like"/>
</dbReference>
<dbReference type="PROSITE" id="PS01270">
    <property type="entry name" value="BAND_7"/>
    <property type="match status" value="1"/>
</dbReference>
<proteinExistence type="inferred from homology"/>
<dbReference type="GO" id="GO:0005886">
    <property type="term" value="C:plasma membrane"/>
    <property type="evidence" value="ECO:0007669"/>
    <property type="project" value="InterPro"/>
</dbReference>
<evidence type="ECO:0000313" key="5">
    <source>
        <dbReference type="EnsemblMetazoa" id="GPPI013504-PA"/>
    </source>
</evidence>
<dbReference type="Gene3D" id="6.10.250.2090">
    <property type="match status" value="1"/>
</dbReference>
<name>A0A1B0AZ28_9MUSC</name>
<evidence type="ECO:0000259" key="4">
    <source>
        <dbReference type="SMART" id="SM00244"/>
    </source>
</evidence>
<comment type="similarity">
    <text evidence="2">Belongs to the band 7/mec-2 family.</text>
</comment>
<keyword evidence="3" id="KW-0472">Membrane</keyword>
<reference evidence="6" key="1">
    <citation type="submission" date="2015-01" db="EMBL/GenBank/DDBJ databases">
        <authorList>
            <person name="Aksoy S."/>
            <person name="Warren W."/>
            <person name="Wilson R.K."/>
        </authorList>
    </citation>
    <scope>NUCLEOTIDE SEQUENCE [LARGE SCALE GENOMIC DNA]</scope>
    <source>
        <strain evidence="6">IAEA</strain>
    </source>
</reference>
<keyword evidence="6" id="KW-1185">Reference proteome</keyword>
<dbReference type="InterPro" id="IPR036013">
    <property type="entry name" value="Band_7/SPFH_dom_sf"/>
</dbReference>
<dbReference type="Proteomes" id="UP000092460">
    <property type="component" value="Unassembled WGS sequence"/>
</dbReference>
<dbReference type="VEuPathDB" id="VectorBase:GPPI013504"/>